<dbReference type="GO" id="GO:0016020">
    <property type="term" value="C:membrane"/>
    <property type="evidence" value="ECO:0007669"/>
    <property type="project" value="TreeGrafter"/>
</dbReference>
<dbReference type="GO" id="GO:0005811">
    <property type="term" value="C:lipid droplet"/>
    <property type="evidence" value="ECO:0007669"/>
    <property type="project" value="TreeGrafter"/>
</dbReference>
<dbReference type="Pfam" id="PF01734">
    <property type="entry name" value="Patatin"/>
    <property type="match status" value="1"/>
</dbReference>
<dbReference type="GO" id="GO:0019433">
    <property type="term" value="P:triglyceride catabolic process"/>
    <property type="evidence" value="ECO:0007669"/>
    <property type="project" value="TreeGrafter"/>
</dbReference>
<evidence type="ECO:0000256" key="1">
    <source>
        <dbReference type="ARBA" id="ARBA00023098"/>
    </source>
</evidence>
<proteinExistence type="predicted"/>
<dbReference type="PANTHER" id="PTHR12406">
    <property type="entry name" value="CALCIUM-INDEPENDENT PHOSPHOLIPASE A2 IPLA2 -RELATED"/>
    <property type="match status" value="1"/>
</dbReference>
<sequence>MATTATDVPANVLQTGGASPQVRAVSFSGCGWLANYSIGASQALRDAGVIHGDARARYGATRCVGASGGALTAACAALDLDSRTCRSIINDMHRQVGESWLMHFRLDTLLDRGLPRLQREFEAAPSKWQRKYGDQSAVPKVWQDVARGRLGVHFGCLITSYPFYHVAVRNDYASFFDVCETLTASCLVPGFAKLRHLSSTDKQAALDHVPGGLNRIPESVDTRLNPLAVDGGLIQLQPEAHEFNVLNVSPLWVSRFVPNWPVDVCPRYIPLTWMLFPPRDPATYDALFVFGYRDAMMFAERNGFVPASIAQDFLHQNGCSDPEIAALEPEPIPHMVRMVAGVTASGWFARRSWMWLRTVRRQRSRV</sequence>
<dbReference type="GO" id="GO:0004806">
    <property type="term" value="F:triacylglycerol lipase activity"/>
    <property type="evidence" value="ECO:0007669"/>
    <property type="project" value="TreeGrafter"/>
</dbReference>
<dbReference type="InterPro" id="IPR002641">
    <property type="entry name" value="PNPLA_dom"/>
</dbReference>
<dbReference type="EMBL" id="HBGF01006247">
    <property type="protein sequence ID" value="CAD9095551.1"/>
    <property type="molecule type" value="Transcribed_RNA"/>
</dbReference>
<feature type="domain" description="PNPLA" evidence="2">
    <location>
        <begin position="26"/>
        <end position="197"/>
    </location>
</feature>
<dbReference type="SUPFAM" id="SSF52151">
    <property type="entry name" value="FabD/lysophospholipase-like"/>
    <property type="match status" value="1"/>
</dbReference>
<evidence type="ECO:0000259" key="2">
    <source>
        <dbReference type="Pfam" id="PF01734"/>
    </source>
</evidence>
<keyword evidence="1" id="KW-0443">Lipid metabolism</keyword>
<accession>A0A7S1L8G0</accession>
<organism evidence="3">
    <name type="scientific">Neobodo designis</name>
    <name type="common">Flagellated protozoan</name>
    <name type="synonym">Bodo designis</name>
    <dbReference type="NCBI Taxonomy" id="312471"/>
    <lineage>
        <taxon>Eukaryota</taxon>
        <taxon>Discoba</taxon>
        <taxon>Euglenozoa</taxon>
        <taxon>Kinetoplastea</taxon>
        <taxon>Metakinetoplastina</taxon>
        <taxon>Neobodonida</taxon>
        <taxon>Neobodo</taxon>
    </lineage>
</organism>
<name>A0A7S1L8G0_NEODS</name>
<reference evidence="3" key="1">
    <citation type="submission" date="2021-01" db="EMBL/GenBank/DDBJ databases">
        <authorList>
            <person name="Corre E."/>
            <person name="Pelletier E."/>
            <person name="Niang G."/>
            <person name="Scheremetjew M."/>
            <person name="Finn R."/>
            <person name="Kale V."/>
            <person name="Holt S."/>
            <person name="Cochrane G."/>
            <person name="Meng A."/>
            <person name="Brown T."/>
            <person name="Cohen L."/>
        </authorList>
    </citation>
    <scope>NUCLEOTIDE SEQUENCE</scope>
    <source>
        <strain evidence="3">CCAP 1951/1</strain>
    </source>
</reference>
<dbReference type="PANTHER" id="PTHR12406:SF42">
    <property type="entry name" value="PNPLA DOMAIN-CONTAINING PROTEIN"/>
    <property type="match status" value="1"/>
</dbReference>
<dbReference type="InterPro" id="IPR033562">
    <property type="entry name" value="PLPL"/>
</dbReference>
<dbReference type="AlphaFoldDB" id="A0A7S1L8G0"/>
<protein>
    <recommendedName>
        <fullName evidence="2">PNPLA domain-containing protein</fullName>
    </recommendedName>
</protein>
<dbReference type="InterPro" id="IPR016035">
    <property type="entry name" value="Acyl_Trfase/lysoPLipase"/>
</dbReference>
<evidence type="ECO:0000313" key="3">
    <source>
        <dbReference type="EMBL" id="CAD9095551.1"/>
    </source>
</evidence>
<dbReference type="GO" id="GO:0005737">
    <property type="term" value="C:cytoplasm"/>
    <property type="evidence" value="ECO:0007669"/>
    <property type="project" value="TreeGrafter"/>
</dbReference>
<dbReference type="GO" id="GO:0055088">
    <property type="term" value="P:lipid homeostasis"/>
    <property type="evidence" value="ECO:0007669"/>
    <property type="project" value="TreeGrafter"/>
</dbReference>
<gene>
    <name evidence="3" type="ORF">NDES1114_LOCUS4262</name>
</gene>
<dbReference type="Gene3D" id="3.40.1090.10">
    <property type="entry name" value="Cytosolic phospholipase A2 catalytic domain"/>
    <property type="match status" value="1"/>
</dbReference>